<dbReference type="HOGENOM" id="CLU_1981959_0_0_1"/>
<evidence type="ECO:0000313" key="2">
    <source>
        <dbReference type="Proteomes" id="UP000001194"/>
    </source>
</evidence>
<dbReference type="Proteomes" id="UP000001194">
    <property type="component" value="Unassembled WGS sequence"/>
</dbReference>
<gene>
    <name evidence="1" type="ORF">LACBIDRAFT_331523</name>
</gene>
<dbReference type="AlphaFoldDB" id="B0DPQ7"/>
<proteinExistence type="predicted"/>
<organism evidence="2">
    <name type="scientific">Laccaria bicolor (strain S238N-H82 / ATCC MYA-4686)</name>
    <name type="common">Bicoloured deceiver</name>
    <name type="synonym">Laccaria laccata var. bicolor</name>
    <dbReference type="NCBI Taxonomy" id="486041"/>
    <lineage>
        <taxon>Eukaryota</taxon>
        <taxon>Fungi</taxon>
        <taxon>Dikarya</taxon>
        <taxon>Basidiomycota</taxon>
        <taxon>Agaricomycotina</taxon>
        <taxon>Agaricomycetes</taxon>
        <taxon>Agaricomycetidae</taxon>
        <taxon>Agaricales</taxon>
        <taxon>Agaricineae</taxon>
        <taxon>Hydnangiaceae</taxon>
        <taxon>Laccaria</taxon>
    </lineage>
</organism>
<dbReference type="EMBL" id="DS547124">
    <property type="protein sequence ID" value="EDR03490.1"/>
    <property type="molecule type" value="Genomic_DNA"/>
</dbReference>
<protein>
    <submittedName>
        <fullName evidence="1">Predicted protein</fullName>
    </submittedName>
</protein>
<dbReference type="InParanoid" id="B0DPQ7"/>
<evidence type="ECO:0000313" key="1">
    <source>
        <dbReference type="EMBL" id="EDR03490.1"/>
    </source>
</evidence>
<dbReference type="GeneID" id="6081506"/>
<reference evidence="1 2" key="1">
    <citation type="journal article" date="2008" name="Nature">
        <title>The genome of Laccaria bicolor provides insights into mycorrhizal symbiosis.</title>
        <authorList>
            <person name="Martin F."/>
            <person name="Aerts A."/>
            <person name="Ahren D."/>
            <person name="Brun A."/>
            <person name="Danchin E.G.J."/>
            <person name="Duchaussoy F."/>
            <person name="Gibon J."/>
            <person name="Kohler A."/>
            <person name="Lindquist E."/>
            <person name="Pereda V."/>
            <person name="Salamov A."/>
            <person name="Shapiro H.J."/>
            <person name="Wuyts J."/>
            <person name="Blaudez D."/>
            <person name="Buee M."/>
            <person name="Brokstein P."/>
            <person name="Canbaeck B."/>
            <person name="Cohen D."/>
            <person name="Courty P.E."/>
            <person name="Coutinho P.M."/>
            <person name="Delaruelle C."/>
            <person name="Detter J.C."/>
            <person name="Deveau A."/>
            <person name="DiFazio S."/>
            <person name="Duplessis S."/>
            <person name="Fraissinet-Tachet L."/>
            <person name="Lucic E."/>
            <person name="Frey-Klett P."/>
            <person name="Fourrey C."/>
            <person name="Feussner I."/>
            <person name="Gay G."/>
            <person name="Grimwood J."/>
            <person name="Hoegger P.J."/>
            <person name="Jain P."/>
            <person name="Kilaru S."/>
            <person name="Labbe J."/>
            <person name="Lin Y.C."/>
            <person name="Legue V."/>
            <person name="Le Tacon F."/>
            <person name="Marmeisse R."/>
            <person name="Melayah D."/>
            <person name="Montanini B."/>
            <person name="Muratet M."/>
            <person name="Nehls U."/>
            <person name="Niculita-Hirzel H."/>
            <person name="Oudot-Le Secq M.P."/>
            <person name="Peter M."/>
            <person name="Quesneville H."/>
            <person name="Rajashekar B."/>
            <person name="Reich M."/>
            <person name="Rouhier N."/>
            <person name="Schmutz J."/>
            <person name="Yin T."/>
            <person name="Chalot M."/>
            <person name="Henrissat B."/>
            <person name="Kuees U."/>
            <person name="Lucas S."/>
            <person name="Van de Peer Y."/>
            <person name="Podila G.K."/>
            <person name="Polle A."/>
            <person name="Pukkila P.J."/>
            <person name="Richardson P.M."/>
            <person name="Rouze P."/>
            <person name="Sanders I.R."/>
            <person name="Stajich J.E."/>
            <person name="Tunlid A."/>
            <person name="Tuskan G."/>
            <person name="Grigoriev I.V."/>
        </authorList>
    </citation>
    <scope>NUCLEOTIDE SEQUENCE [LARGE SCALE GENOMIC DNA]</scope>
    <source>
        <strain evidence="2">S238N-H82 / ATCC MYA-4686</strain>
    </source>
</reference>
<accession>B0DPQ7</accession>
<sequence>MAADGNTTQTPPRHIPLFNSHLPAFPSTLLSLLHVLCSEGNLILPPKHLGIGSDLPIFAQLQMLGKDWITTSTMPNIIDLIFNRHNSPPSLLSHGYCHYCLSKSLNETSQPCHTAPPFIQDVGSPC</sequence>
<keyword evidence="2" id="KW-1185">Reference proteome</keyword>
<dbReference type="RefSeq" id="XP_001885946.1">
    <property type="nucleotide sequence ID" value="XM_001885911.1"/>
</dbReference>
<name>B0DPQ7_LACBS</name>
<dbReference type="KEGG" id="lbc:LACBIDRAFT_331523"/>